<evidence type="ECO:0000313" key="3">
    <source>
        <dbReference type="Proteomes" id="UP000238882"/>
    </source>
</evidence>
<dbReference type="OrthoDB" id="1121212at2"/>
<dbReference type="Proteomes" id="UP000238882">
    <property type="component" value="Unassembled WGS sequence"/>
</dbReference>
<dbReference type="RefSeq" id="WP_105016221.1">
    <property type="nucleotide sequence ID" value="NZ_MSCN01000001.1"/>
</dbReference>
<evidence type="ECO:0000256" key="1">
    <source>
        <dbReference type="SAM" id="Phobius"/>
    </source>
</evidence>
<protein>
    <submittedName>
        <fullName evidence="2">Uncharacterized protein</fullName>
    </submittedName>
</protein>
<feature type="transmembrane region" description="Helical" evidence="1">
    <location>
        <begin position="66"/>
        <end position="83"/>
    </location>
</feature>
<sequence>MSFTSHMITSLKHNRRKRISAFEKIKNFKEGNNIQVSFDGKATPCQLKNIREKLSDENRKRKIKNILIFIVGMSTIIYFAGFAKY</sequence>
<keyword evidence="1" id="KW-1133">Transmembrane helix</keyword>
<keyword evidence="3" id="KW-1185">Reference proteome</keyword>
<dbReference type="EMBL" id="MSCN01000001">
    <property type="protein sequence ID" value="PQJ79627.1"/>
    <property type="molecule type" value="Genomic_DNA"/>
</dbReference>
<dbReference type="AlphaFoldDB" id="A0A2S7WPU5"/>
<keyword evidence="1" id="KW-0812">Transmembrane</keyword>
<reference evidence="2 3" key="1">
    <citation type="submission" date="2016-12" db="EMBL/GenBank/DDBJ databases">
        <title>Trade-off between light-utilization and light-protection in marine flavobacteria.</title>
        <authorList>
            <person name="Kumagai Y."/>
            <person name="Yoshizawa S."/>
            <person name="Kogure K."/>
            <person name="Iwasaki W."/>
        </authorList>
    </citation>
    <scope>NUCLEOTIDE SEQUENCE [LARGE SCALE GENOMIC DNA]</scope>
    <source>
        <strain evidence="2 3">NBRC 108759</strain>
    </source>
</reference>
<organism evidence="2 3">
    <name type="scientific">Polaribacter porphyrae</name>
    <dbReference type="NCBI Taxonomy" id="1137780"/>
    <lineage>
        <taxon>Bacteria</taxon>
        <taxon>Pseudomonadati</taxon>
        <taxon>Bacteroidota</taxon>
        <taxon>Flavobacteriia</taxon>
        <taxon>Flavobacteriales</taxon>
        <taxon>Flavobacteriaceae</taxon>
    </lineage>
</organism>
<name>A0A2S7WPU5_9FLAO</name>
<comment type="caution">
    <text evidence="2">The sequence shown here is derived from an EMBL/GenBank/DDBJ whole genome shotgun (WGS) entry which is preliminary data.</text>
</comment>
<evidence type="ECO:0000313" key="2">
    <source>
        <dbReference type="EMBL" id="PQJ79627.1"/>
    </source>
</evidence>
<accession>A0A2S7WPU5</accession>
<keyword evidence="1" id="KW-0472">Membrane</keyword>
<gene>
    <name evidence="2" type="ORF">BTO18_10780</name>
</gene>
<proteinExistence type="predicted"/>